<dbReference type="Gene3D" id="3.40.50.620">
    <property type="entry name" value="HUPs"/>
    <property type="match status" value="1"/>
</dbReference>
<dbReference type="PANTHER" id="PTHR46268">
    <property type="entry name" value="STRESS RESPONSE PROTEIN NHAX"/>
    <property type="match status" value="1"/>
</dbReference>
<evidence type="ECO:0000256" key="1">
    <source>
        <dbReference type="ARBA" id="ARBA00008791"/>
    </source>
</evidence>
<dbReference type="PANTHER" id="PTHR46268:SF6">
    <property type="entry name" value="UNIVERSAL STRESS PROTEIN UP12"/>
    <property type="match status" value="1"/>
</dbReference>
<organism evidence="3 4">
    <name type="scientific">Vagococcus fluvialis bH819</name>
    <dbReference type="NCBI Taxonomy" id="1255619"/>
    <lineage>
        <taxon>Bacteria</taxon>
        <taxon>Bacillati</taxon>
        <taxon>Bacillota</taxon>
        <taxon>Bacilli</taxon>
        <taxon>Lactobacillales</taxon>
        <taxon>Enterococcaceae</taxon>
        <taxon>Vagococcus</taxon>
    </lineage>
</organism>
<keyword evidence="4" id="KW-1185">Reference proteome</keyword>
<dbReference type="PRINTS" id="PR01438">
    <property type="entry name" value="UNVRSLSTRESS"/>
</dbReference>
<feature type="domain" description="UspA" evidence="2">
    <location>
        <begin position="2"/>
        <end position="136"/>
    </location>
</feature>
<dbReference type="InterPro" id="IPR014729">
    <property type="entry name" value="Rossmann-like_a/b/a_fold"/>
</dbReference>
<dbReference type="InterPro" id="IPR006015">
    <property type="entry name" value="Universal_stress_UspA"/>
</dbReference>
<dbReference type="RefSeq" id="WP_086952661.1">
    <property type="nucleotide sequence ID" value="NZ_FWFD01000018.1"/>
</dbReference>
<dbReference type="InterPro" id="IPR006016">
    <property type="entry name" value="UspA"/>
</dbReference>
<evidence type="ECO:0000259" key="2">
    <source>
        <dbReference type="Pfam" id="PF00582"/>
    </source>
</evidence>
<dbReference type="OrthoDB" id="9777884at2"/>
<dbReference type="Pfam" id="PF00582">
    <property type="entry name" value="Usp"/>
    <property type="match status" value="1"/>
</dbReference>
<dbReference type="SUPFAM" id="SSF52402">
    <property type="entry name" value="Adenine nucleotide alpha hydrolases-like"/>
    <property type="match status" value="1"/>
</dbReference>
<evidence type="ECO:0000313" key="3">
    <source>
        <dbReference type="EMBL" id="SLM87043.1"/>
    </source>
</evidence>
<name>A0A1X6WRR2_9ENTE</name>
<sequence>MENVIVAFDGSKHALRAIDQVKKLKKGFPKLEITVLEVIDINKLKDQDLDLSKDFEERQKDRVDNLYKELASELKEFNGIVLSGDPATKIIEHIKDNNYDLLVIGSRGLNSLQEFLLGSVSHKVIKHISIPSLLVK</sequence>
<dbReference type="AlphaFoldDB" id="A0A1X6WRR2"/>
<dbReference type="EMBL" id="FWFD01000018">
    <property type="protein sequence ID" value="SLM87043.1"/>
    <property type="molecule type" value="Genomic_DNA"/>
</dbReference>
<gene>
    <name evidence="3" type="ORF">FM121_13175</name>
</gene>
<proteinExistence type="inferred from homology"/>
<reference evidence="4" key="1">
    <citation type="submission" date="2017-02" db="EMBL/GenBank/DDBJ databases">
        <authorList>
            <person name="Dridi B."/>
        </authorList>
    </citation>
    <scope>NUCLEOTIDE SEQUENCE [LARGE SCALE GENOMIC DNA]</scope>
    <source>
        <strain evidence="4">bH819</strain>
    </source>
</reference>
<dbReference type="CDD" id="cd00293">
    <property type="entry name" value="USP-like"/>
    <property type="match status" value="1"/>
</dbReference>
<protein>
    <submittedName>
        <fullName evidence="3">Universal stress protein UspA and related nucleotide-binding proteins</fullName>
    </submittedName>
</protein>
<evidence type="ECO:0000313" key="4">
    <source>
        <dbReference type="Proteomes" id="UP000195918"/>
    </source>
</evidence>
<comment type="similarity">
    <text evidence="1">Belongs to the universal stress protein A family.</text>
</comment>
<dbReference type="Proteomes" id="UP000195918">
    <property type="component" value="Unassembled WGS sequence"/>
</dbReference>
<accession>A0A1X6WRR2</accession>